<dbReference type="PANTHER" id="PTHR10334">
    <property type="entry name" value="CYSTEINE-RICH SECRETORY PROTEIN-RELATED"/>
    <property type="match status" value="1"/>
</dbReference>
<feature type="domain" description="SCP" evidence="2">
    <location>
        <begin position="36"/>
        <end position="186"/>
    </location>
</feature>
<dbReference type="SUPFAM" id="SSF55797">
    <property type="entry name" value="PR-1-like"/>
    <property type="match status" value="1"/>
</dbReference>
<dbReference type="SMART" id="SM00198">
    <property type="entry name" value="SCP"/>
    <property type="match status" value="1"/>
</dbReference>
<evidence type="ECO:0000259" key="2">
    <source>
        <dbReference type="SMART" id="SM00198"/>
    </source>
</evidence>
<accession>F6SR80</accession>
<dbReference type="GO" id="GO:0005615">
    <property type="term" value="C:extracellular space"/>
    <property type="evidence" value="ECO:0000318"/>
    <property type="project" value="GO_Central"/>
</dbReference>
<dbReference type="GeneTree" id="ENSGT00940000163908"/>
<accession>A0A1W2WCS3</accession>
<feature type="chain" id="PRO_5014089949" evidence="1">
    <location>
        <begin position="20"/>
        <end position="248"/>
    </location>
</feature>
<dbReference type="Proteomes" id="UP000008144">
    <property type="component" value="Unassembled WGS sequence"/>
</dbReference>
<dbReference type="KEGG" id="cin:100184079"/>
<reference evidence="3" key="3">
    <citation type="submission" date="2025-09" db="UniProtKB">
        <authorList>
            <consortium name="Ensembl"/>
        </authorList>
    </citation>
    <scope>IDENTIFICATION</scope>
</reference>
<dbReference type="InParanoid" id="F6SR80"/>
<gene>
    <name evidence="3" type="primary">LOC100184079</name>
</gene>
<dbReference type="GeneID" id="100184079"/>
<dbReference type="Gene3D" id="3.40.33.10">
    <property type="entry name" value="CAP"/>
    <property type="match status" value="1"/>
</dbReference>
<evidence type="ECO:0000313" key="3">
    <source>
        <dbReference type="Ensembl" id="ENSCINP00000013696.3"/>
    </source>
</evidence>
<evidence type="ECO:0000256" key="1">
    <source>
        <dbReference type="SAM" id="SignalP"/>
    </source>
</evidence>
<dbReference type="InterPro" id="IPR035940">
    <property type="entry name" value="CAP_sf"/>
</dbReference>
<dbReference type="PROSITE" id="PS01009">
    <property type="entry name" value="CRISP_1"/>
    <property type="match status" value="1"/>
</dbReference>
<dbReference type="PRINTS" id="PR00837">
    <property type="entry name" value="V5TPXLIKE"/>
</dbReference>
<name>F6SR80_CIOIN</name>
<keyword evidence="1" id="KW-0732">Signal</keyword>
<evidence type="ECO:0000313" key="4">
    <source>
        <dbReference type="Proteomes" id="UP000008144"/>
    </source>
</evidence>
<dbReference type="InterPro" id="IPR001283">
    <property type="entry name" value="CRISP-related"/>
</dbReference>
<dbReference type="OMA" id="GCGMTTC"/>
<dbReference type="Pfam" id="PF00188">
    <property type="entry name" value="CAP"/>
    <property type="match status" value="1"/>
</dbReference>
<dbReference type="FunFam" id="3.40.33.10:FF:000072">
    <property type="entry name" value="GLI pathogenesis-related 1b"/>
    <property type="match status" value="1"/>
</dbReference>
<protein>
    <submittedName>
        <fullName evidence="3">GLIPR1-like protein 1</fullName>
    </submittedName>
</protein>
<dbReference type="HOGENOM" id="CLU_035730_2_3_1"/>
<reference evidence="3" key="2">
    <citation type="submission" date="2025-08" db="UniProtKB">
        <authorList>
            <consortium name="Ensembl"/>
        </authorList>
    </citation>
    <scope>IDENTIFICATION</scope>
</reference>
<keyword evidence="4" id="KW-1185">Reference proteome</keyword>
<dbReference type="RefSeq" id="XP_002126227.1">
    <property type="nucleotide sequence ID" value="XM_002126191.5"/>
</dbReference>
<dbReference type="PROSITE" id="PS01010">
    <property type="entry name" value="CRISP_2"/>
    <property type="match status" value="1"/>
</dbReference>
<organism evidence="3 4">
    <name type="scientific">Ciona intestinalis</name>
    <name type="common">Transparent sea squirt</name>
    <name type="synonym">Ascidia intestinalis</name>
    <dbReference type="NCBI Taxonomy" id="7719"/>
    <lineage>
        <taxon>Eukaryota</taxon>
        <taxon>Metazoa</taxon>
        <taxon>Chordata</taxon>
        <taxon>Tunicata</taxon>
        <taxon>Ascidiacea</taxon>
        <taxon>Phlebobranchia</taxon>
        <taxon>Cionidae</taxon>
        <taxon>Ciona</taxon>
    </lineage>
</organism>
<feature type="signal peptide" evidence="1">
    <location>
        <begin position="1"/>
        <end position="19"/>
    </location>
</feature>
<proteinExistence type="predicted"/>
<dbReference type="InterPro" id="IPR014044">
    <property type="entry name" value="CAP_dom"/>
</dbReference>
<reference evidence="4" key="1">
    <citation type="journal article" date="2002" name="Science">
        <title>The draft genome of Ciona intestinalis: insights into chordate and vertebrate origins.</title>
        <authorList>
            <person name="Dehal P."/>
            <person name="Satou Y."/>
            <person name="Campbell R.K."/>
            <person name="Chapman J."/>
            <person name="Degnan B."/>
            <person name="De Tomaso A."/>
            <person name="Davidson B."/>
            <person name="Di Gregorio A."/>
            <person name="Gelpke M."/>
            <person name="Goodstein D.M."/>
            <person name="Harafuji N."/>
            <person name="Hastings K.E."/>
            <person name="Ho I."/>
            <person name="Hotta K."/>
            <person name="Huang W."/>
            <person name="Kawashima T."/>
            <person name="Lemaire P."/>
            <person name="Martinez D."/>
            <person name="Meinertzhagen I.A."/>
            <person name="Necula S."/>
            <person name="Nonaka M."/>
            <person name="Putnam N."/>
            <person name="Rash S."/>
            <person name="Saiga H."/>
            <person name="Satake M."/>
            <person name="Terry A."/>
            <person name="Yamada L."/>
            <person name="Wang H.G."/>
            <person name="Awazu S."/>
            <person name="Azumi K."/>
            <person name="Boore J."/>
            <person name="Branno M."/>
            <person name="Chin-Bow S."/>
            <person name="DeSantis R."/>
            <person name="Doyle S."/>
            <person name="Francino P."/>
            <person name="Keys D.N."/>
            <person name="Haga S."/>
            <person name="Hayashi H."/>
            <person name="Hino K."/>
            <person name="Imai K.S."/>
            <person name="Inaba K."/>
            <person name="Kano S."/>
            <person name="Kobayashi K."/>
            <person name="Kobayashi M."/>
            <person name="Lee B.I."/>
            <person name="Makabe K.W."/>
            <person name="Manohar C."/>
            <person name="Matassi G."/>
            <person name="Medina M."/>
            <person name="Mochizuki Y."/>
            <person name="Mount S."/>
            <person name="Morishita T."/>
            <person name="Miura S."/>
            <person name="Nakayama A."/>
            <person name="Nishizaka S."/>
            <person name="Nomoto H."/>
            <person name="Ohta F."/>
            <person name="Oishi K."/>
            <person name="Rigoutsos I."/>
            <person name="Sano M."/>
            <person name="Sasaki A."/>
            <person name="Sasakura Y."/>
            <person name="Shoguchi E."/>
            <person name="Shin-i T."/>
            <person name="Spagnuolo A."/>
            <person name="Stainier D."/>
            <person name="Suzuki M.M."/>
            <person name="Tassy O."/>
            <person name="Takatori N."/>
            <person name="Tokuoka M."/>
            <person name="Yagi K."/>
            <person name="Yoshizaki F."/>
            <person name="Wada S."/>
            <person name="Zhang C."/>
            <person name="Hyatt P.D."/>
            <person name="Larimer F."/>
            <person name="Detter C."/>
            <person name="Doggett N."/>
            <person name="Glavina T."/>
            <person name="Hawkins T."/>
            <person name="Richardson P."/>
            <person name="Lucas S."/>
            <person name="Kohara Y."/>
            <person name="Levine M."/>
            <person name="Satoh N."/>
            <person name="Rokhsar D.S."/>
        </authorList>
    </citation>
    <scope>NUCLEOTIDE SEQUENCE [LARGE SCALE GENOMIC DNA]</scope>
</reference>
<sequence length="248" mass="27471">MKVKFWNLVLTYFFVGGNCNRPQIPMVEISHFFTNSQINQTLAVHNMYRKSVSPPAGDMTRMLWDEGLAELATAYSRTCPTYSSDADTGDTGYLWIGENMFISSNVPLDDDYIPNMIKQWFDEGKDFSNGICKGRTCGHYTQLVWGISYKVGCGMTTCDQVDIGGTIHNTPTIVVCNYVPGGNFSPVPYKRGPACSLCQTGQICIDSLCEVANPKNFTVVTTPSNSWKCSPPWKLLITAAIMVLGFFA</sequence>
<dbReference type="AlphaFoldDB" id="F6SR80"/>
<dbReference type="InterPro" id="IPR018244">
    <property type="entry name" value="Allrgn_V5/Tpx1_CS"/>
</dbReference>
<dbReference type="OrthoDB" id="43654at2759"/>
<dbReference type="Ensembl" id="ENSCINT00000013696.3">
    <property type="protein sequence ID" value="ENSCINP00000013696.3"/>
    <property type="gene ID" value="ENSCING00000006674.3"/>
</dbReference>